<dbReference type="InterPro" id="IPR011059">
    <property type="entry name" value="Metal-dep_hydrolase_composite"/>
</dbReference>
<dbReference type="InterPro" id="IPR005123">
    <property type="entry name" value="Oxoglu/Fe-dep_dioxygenase_dom"/>
</dbReference>
<dbReference type="PANTHER" id="PTHR11113">
    <property type="entry name" value="N-ACETYLGLUCOSAMINE-6-PHOSPHATE DEACETYLASE"/>
    <property type="match status" value="1"/>
</dbReference>
<dbReference type="PROSITE" id="PS51471">
    <property type="entry name" value="FE2OG_OXY"/>
    <property type="match status" value="1"/>
</dbReference>
<evidence type="ECO:0000313" key="4">
    <source>
        <dbReference type="Proteomes" id="UP000076584"/>
    </source>
</evidence>
<feature type="non-terminal residue" evidence="3">
    <location>
        <position position="1"/>
    </location>
</feature>
<dbReference type="PANTHER" id="PTHR11113:SF14">
    <property type="entry name" value="N-ACETYLGLUCOSAMINE-6-PHOSPHATE DEACETYLASE"/>
    <property type="match status" value="1"/>
</dbReference>
<dbReference type="InterPro" id="IPR032466">
    <property type="entry name" value="Metal_Hydrolase"/>
</dbReference>
<dbReference type="CDD" id="cd01309">
    <property type="entry name" value="Met_dep_hydrolase_C"/>
    <property type="match status" value="1"/>
</dbReference>
<proteinExistence type="predicted"/>
<evidence type="ECO:0000259" key="2">
    <source>
        <dbReference type="PROSITE" id="PS51471"/>
    </source>
</evidence>
<organism evidence="3 4">
    <name type="scientific">Colletotrichum incanum</name>
    <name type="common">Soybean anthracnose fungus</name>
    <dbReference type="NCBI Taxonomy" id="1573173"/>
    <lineage>
        <taxon>Eukaryota</taxon>
        <taxon>Fungi</taxon>
        <taxon>Dikarya</taxon>
        <taxon>Ascomycota</taxon>
        <taxon>Pezizomycotina</taxon>
        <taxon>Sordariomycetes</taxon>
        <taxon>Hypocreomycetidae</taxon>
        <taxon>Glomerellales</taxon>
        <taxon>Glomerellaceae</taxon>
        <taxon>Colletotrichum</taxon>
        <taxon>Colletotrichum spaethianum species complex</taxon>
    </lineage>
</organism>
<dbReference type="EMBL" id="LFIW01002369">
    <property type="protein sequence ID" value="KZL72535.1"/>
    <property type="molecule type" value="Genomic_DNA"/>
</dbReference>
<dbReference type="GO" id="GO:0006046">
    <property type="term" value="P:N-acetylglucosamine catabolic process"/>
    <property type="evidence" value="ECO:0007669"/>
    <property type="project" value="TreeGrafter"/>
</dbReference>
<name>A0A161VND4_COLIC</name>
<dbReference type="Pfam" id="PF14226">
    <property type="entry name" value="DIOX_N"/>
    <property type="match status" value="1"/>
</dbReference>
<dbReference type="InterPro" id="IPR026992">
    <property type="entry name" value="DIOX_N"/>
</dbReference>
<sequence length="1422" mass="154949">LTFGSYAILRIPQSPYTTDIMGVSTEVPQTVEWAGKRVPIYPMETVDFGRVLSQEPAELEILLRCCQEQGFFYLDLNGLDGSRFLDDQQKTLDLMHRYFESPIEAKNELGLITAHLGYEPVGSRTGGLPNTRDGYEMFKVSRDEIQRKDPKFPKILQNDTDKAILKNAISGSNIITKAVLSGLSSAMGLVGAARYENAHRNDRPSTSTLAMMHYVPADPVKDKEIGHQKHTDISSLTLLFAEEWGLQIRPPGTKEFGFVAPKKGCAIINVGDSLRFASGHTMMSCIHRVVPFNPEEHRYSIAYFLRAENETMFTDSEGRYVTAGQWHDEKFFLFKATPDIQALAPPSMLYGGMTADEEWTPYAQPVAKAHASESTVFHSDGELTELGNATHGFMKPVLLQKTRGSEYKIKSKSISAHTSLIPLRKHILLKLKTSKNLEGPSPIFFLQASNHQLGFISYWNAESDSRVMSQIACMKRDSLPPYSPTASGEALQLPRRSRTLRVFGLACIALIVYAQWRQIIPSTGVSGIGFTTHGLSIRKLEEDLTTCGKLHSKPIDPPGDSRTRNSRYVDGYRPTIIRNATVWVGEPADGTASYSWVTADVFIEHGLIKRVIKDIPMSTLPSDVLVYNAAGRPLTSGIIDMHSHAAVHSLPTLHGNEDVSELSTDITPYVRSIDGIQPTDHQLQVIKSGGVTTSLILPGSSNNIGGEAYAVKHAIGAADGRNETSVIDMLADPDRTWRHMKMACGENSKQVHGKAGKRGPYSRLGESWEFRQAFEHAANIMREQDDWCNAAATSLNNVRTYLPNELKWEALVAVLRGQVHVHAHCYTITDLEAFVDHTNEFKFPIRAFHHAHQTHLVPEILKRAWGNNPPASALFADNMWYKAEAALGSEFAGKHLYDAGLIPIYVSDNPVLNAQHVVFEAAKGYKYGLPYHAALASVTTAPAEILGLGHRLGKVKPGFDADIVVWDSDPLSVGATPVQVWIDGTAQYEKPVELNKTFQGAIVPDESLTSILREPIIFRDDVVFTGISRVLYSIETEGFASDGKTYNVAVSSGKIVCVGNCNAQLEKASASNGAVIHLNNGYLAPSFTAFGSTIGLNAIDTERDTDNGADGGKFSRGIDGLALDTEKLRVAHRYGVTRAISAPKYSALGTHHGTSVAFLTGAETALDPGSVLARDVAVHYTLDSSVKRGIDGISSMSVAVGELRYKLLKAVTSSAADEKLAVEDSHLEAAFLRKVVKGEIALAVTVHSADTIAILLDIKTNVEEAISRLTNVSANLRLIINGGAEAHLVADALSTAGVGVVLAPMQSFALSWDQRRALTGAPLTNGTAIDVLTRAGVVTAIGLEEDWIVRDLGLLAGVAYKNSEGRLTEQDALNLVSENIHRMLGLGQESTRDHFVIHEGSPLEIGSKVRGVGDGTGRLLFI</sequence>
<dbReference type="SUPFAM" id="SSF51556">
    <property type="entry name" value="Metallo-dependent hydrolases"/>
    <property type="match status" value="1"/>
</dbReference>
<dbReference type="STRING" id="1573173.A0A161VND4"/>
<dbReference type="SUPFAM" id="SSF51197">
    <property type="entry name" value="Clavaminate synthase-like"/>
    <property type="match status" value="1"/>
</dbReference>
<keyword evidence="4" id="KW-1185">Reference proteome</keyword>
<reference evidence="3 4" key="1">
    <citation type="submission" date="2015-06" db="EMBL/GenBank/DDBJ databases">
        <title>Survival trade-offs in plant roots during colonization by closely related pathogenic and mutualistic fungi.</title>
        <authorList>
            <person name="Hacquard S."/>
            <person name="Kracher B."/>
            <person name="Hiruma K."/>
            <person name="Weinman A."/>
            <person name="Muench P."/>
            <person name="Garrido Oter R."/>
            <person name="Ver Loren van Themaat E."/>
            <person name="Dallerey J.-F."/>
            <person name="Damm U."/>
            <person name="Henrissat B."/>
            <person name="Lespinet O."/>
            <person name="Thon M."/>
            <person name="Kemen E."/>
            <person name="McHardy A.C."/>
            <person name="Schulze-Lefert P."/>
            <person name="O'Connell R.J."/>
        </authorList>
    </citation>
    <scope>NUCLEOTIDE SEQUENCE [LARGE SCALE GENOMIC DNA]</scope>
    <source>
        <strain evidence="3 4">MAFF 238704</strain>
    </source>
</reference>
<dbReference type="Gene3D" id="2.60.120.330">
    <property type="entry name" value="B-lactam Antibiotic, Isopenicillin N Synthase, Chain"/>
    <property type="match status" value="1"/>
</dbReference>
<dbReference type="GO" id="GO:0044283">
    <property type="term" value="P:small molecule biosynthetic process"/>
    <property type="evidence" value="ECO:0007669"/>
    <property type="project" value="UniProtKB-ARBA"/>
</dbReference>
<evidence type="ECO:0000256" key="1">
    <source>
        <dbReference type="ARBA" id="ARBA00022801"/>
    </source>
</evidence>
<dbReference type="Pfam" id="PF03171">
    <property type="entry name" value="2OG-FeII_Oxy"/>
    <property type="match status" value="1"/>
</dbReference>
<evidence type="ECO:0000313" key="3">
    <source>
        <dbReference type="EMBL" id="KZL72535.1"/>
    </source>
</evidence>
<dbReference type="InterPro" id="IPR006680">
    <property type="entry name" value="Amidohydro-rel"/>
</dbReference>
<dbReference type="GO" id="GO:0008448">
    <property type="term" value="F:N-acetylglucosamine-6-phosphate deacetylase activity"/>
    <property type="evidence" value="ECO:0007669"/>
    <property type="project" value="TreeGrafter"/>
</dbReference>
<protein>
    <submittedName>
        <fullName evidence="3">Carbohydrate esterase family 9 protein</fullName>
    </submittedName>
</protein>
<accession>A0A161VND4</accession>
<dbReference type="Gene3D" id="3.20.20.140">
    <property type="entry name" value="Metal-dependent hydrolases"/>
    <property type="match status" value="2"/>
</dbReference>
<gene>
    <name evidence="3" type="ORF">CI238_09293</name>
</gene>
<dbReference type="Pfam" id="PF01979">
    <property type="entry name" value="Amidohydro_1"/>
    <property type="match status" value="1"/>
</dbReference>
<dbReference type="Proteomes" id="UP000076584">
    <property type="component" value="Unassembled WGS sequence"/>
</dbReference>
<dbReference type="InterPro" id="IPR027443">
    <property type="entry name" value="IPNS-like_sf"/>
</dbReference>
<dbReference type="SUPFAM" id="SSF51338">
    <property type="entry name" value="Composite domain of metallo-dependent hydrolases"/>
    <property type="match status" value="1"/>
</dbReference>
<dbReference type="InterPro" id="IPR044861">
    <property type="entry name" value="IPNS-like_FE2OG_OXY"/>
</dbReference>
<feature type="domain" description="Fe2OG dioxygenase" evidence="2">
    <location>
        <begin position="204"/>
        <end position="307"/>
    </location>
</feature>
<comment type="caution">
    <text evidence="3">The sequence shown here is derived from an EMBL/GenBank/DDBJ whole genome shotgun (WGS) entry which is preliminary data.</text>
</comment>
<keyword evidence="1" id="KW-0378">Hydrolase</keyword>